<dbReference type="EMBL" id="PQXF01000114">
    <property type="protein sequence ID" value="PXF56258.1"/>
    <property type="molecule type" value="Genomic_DNA"/>
</dbReference>
<evidence type="ECO:0000313" key="2">
    <source>
        <dbReference type="Proteomes" id="UP000248329"/>
    </source>
</evidence>
<protein>
    <submittedName>
        <fullName evidence="1">Lipoate--protein ligase</fullName>
    </submittedName>
</protein>
<sequence>MSYEGYKQGRHKSKGGLIRSFVRLEGNRIKDIEFSGDFFLFPESAIESIARSLKETVADHDSVLSAVQSVYESEQITAPGTASEDFVASIMQAVES</sequence>
<gene>
    <name evidence="1" type="ORF">C4B59_17190</name>
</gene>
<reference evidence="1" key="1">
    <citation type="submission" date="2018-01" db="EMBL/GenBank/DDBJ databases">
        <authorList>
            <person name="Krukenberg V."/>
        </authorList>
    </citation>
    <scope>NUCLEOTIDE SEQUENCE</scope>
    <source>
        <strain evidence="1">E20ANME2</strain>
    </source>
</reference>
<proteinExistence type="predicted"/>
<dbReference type="Proteomes" id="UP000248329">
    <property type="component" value="Unassembled WGS sequence"/>
</dbReference>
<name>A0AC61KY57_9EURY</name>
<accession>A0AC61KY57</accession>
<organism evidence="1 2">
    <name type="scientific">Candidatus Methanogaster sp</name>
    <dbReference type="NCBI Taxonomy" id="3386292"/>
    <lineage>
        <taxon>Archaea</taxon>
        <taxon>Methanobacteriati</taxon>
        <taxon>Methanobacteriota</taxon>
        <taxon>Stenosarchaea group</taxon>
        <taxon>Methanomicrobia</taxon>
        <taxon>Methanosarcinales</taxon>
        <taxon>ANME-2 cluster</taxon>
        <taxon>Candidatus Methanogasteraceae</taxon>
        <taxon>Candidatus Methanogaster</taxon>
    </lineage>
</organism>
<evidence type="ECO:0000313" key="1">
    <source>
        <dbReference type="EMBL" id="PXF56258.1"/>
    </source>
</evidence>
<comment type="caution">
    <text evidence="1">The sequence shown here is derived from an EMBL/GenBank/DDBJ whole genome shotgun (WGS) entry which is preliminary data.</text>
</comment>
<keyword evidence="1" id="KW-0436">Ligase</keyword>